<keyword evidence="6" id="KW-1185">Reference proteome</keyword>
<gene>
    <name evidence="5" type="ORF">Pth03_62290</name>
</gene>
<organism evidence="5 6">
    <name type="scientific">Planotetraspora thailandica</name>
    <dbReference type="NCBI Taxonomy" id="487172"/>
    <lineage>
        <taxon>Bacteria</taxon>
        <taxon>Bacillati</taxon>
        <taxon>Actinomycetota</taxon>
        <taxon>Actinomycetes</taxon>
        <taxon>Streptosporangiales</taxon>
        <taxon>Streptosporangiaceae</taxon>
        <taxon>Planotetraspora</taxon>
    </lineage>
</organism>
<dbReference type="Gene3D" id="1.20.120.530">
    <property type="entry name" value="GntR ligand-binding domain-like"/>
    <property type="match status" value="1"/>
</dbReference>
<dbReference type="Gene3D" id="1.10.10.10">
    <property type="entry name" value="Winged helix-like DNA-binding domain superfamily/Winged helix DNA-binding domain"/>
    <property type="match status" value="1"/>
</dbReference>
<evidence type="ECO:0000256" key="1">
    <source>
        <dbReference type="ARBA" id="ARBA00023015"/>
    </source>
</evidence>
<evidence type="ECO:0000313" key="5">
    <source>
        <dbReference type="EMBL" id="GII57840.1"/>
    </source>
</evidence>
<keyword evidence="2" id="KW-0238">DNA-binding</keyword>
<dbReference type="GO" id="GO:0003677">
    <property type="term" value="F:DNA binding"/>
    <property type="evidence" value="ECO:0007669"/>
    <property type="project" value="UniProtKB-KW"/>
</dbReference>
<keyword evidence="1" id="KW-0805">Transcription regulation</keyword>
<comment type="caution">
    <text evidence="5">The sequence shown here is derived from an EMBL/GenBank/DDBJ whole genome shotgun (WGS) entry which is preliminary data.</text>
</comment>
<evidence type="ECO:0000256" key="3">
    <source>
        <dbReference type="ARBA" id="ARBA00023163"/>
    </source>
</evidence>
<dbReference type="PANTHER" id="PTHR43537:SF24">
    <property type="entry name" value="GLUCONATE OPERON TRANSCRIPTIONAL REPRESSOR"/>
    <property type="match status" value="1"/>
</dbReference>
<dbReference type="Pfam" id="PF00392">
    <property type="entry name" value="GntR"/>
    <property type="match status" value="1"/>
</dbReference>
<dbReference type="SMART" id="SM00895">
    <property type="entry name" value="FCD"/>
    <property type="match status" value="1"/>
</dbReference>
<dbReference type="PANTHER" id="PTHR43537">
    <property type="entry name" value="TRANSCRIPTIONAL REGULATOR, GNTR FAMILY"/>
    <property type="match status" value="1"/>
</dbReference>
<keyword evidence="3" id="KW-0804">Transcription</keyword>
<dbReference type="AlphaFoldDB" id="A0A8J3VFW2"/>
<dbReference type="GO" id="GO:0003700">
    <property type="term" value="F:DNA-binding transcription factor activity"/>
    <property type="evidence" value="ECO:0007669"/>
    <property type="project" value="InterPro"/>
</dbReference>
<accession>A0A8J3VFW2</accession>
<protein>
    <submittedName>
        <fullName evidence="5">GntR family transcriptional regulator</fullName>
    </submittedName>
</protein>
<evidence type="ECO:0000259" key="4">
    <source>
        <dbReference type="PROSITE" id="PS50949"/>
    </source>
</evidence>
<feature type="domain" description="HTH gntR-type" evidence="4">
    <location>
        <begin position="5"/>
        <end position="72"/>
    </location>
</feature>
<dbReference type="RefSeq" id="WP_203947956.1">
    <property type="nucleotide sequence ID" value="NZ_BOOR01000056.1"/>
</dbReference>
<evidence type="ECO:0000313" key="6">
    <source>
        <dbReference type="Proteomes" id="UP000605992"/>
    </source>
</evidence>
<dbReference type="PROSITE" id="PS50949">
    <property type="entry name" value="HTH_GNTR"/>
    <property type="match status" value="1"/>
</dbReference>
<sequence>MSDPNPAAGRAYTHVKTRILSGDLAGGTLVSEVQVGMELGLSRTPVHEAFLRLDAERLLTLSSRKGAVITPISPREARNVLEMREAVEATAARRMVEDGSTDKTLPALASVLERQRVHAAEGDVDRFVAADEEFHSLVIDGSGNDIAAQFYAQLRDRQQRLRHLLLRLRPGDLAGACGDHEHLADALAKSDADEYARVLHAHMARYEGAL</sequence>
<proteinExistence type="predicted"/>
<dbReference type="InterPro" id="IPR036388">
    <property type="entry name" value="WH-like_DNA-bd_sf"/>
</dbReference>
<dbReference type="InterPro" id="IPR008920">
    <property type="entry name" value="TF_FadR/GntR_C"/>
</dbReference>
<dbReference type="SMART" id="SM00345">
    <property type="entry name" value="HTH_GNTR"/>
    <property type="match status" value="1"/>
</dbReference>
<dbReference type="InterPro" id="IPR036390">
    <property type="entry name" value="WH_DNA-bd_sf"/>
</dbReference>
<name>A0A8J3VFW2_9ACTN</name>
<evidence type="ECO:0000256" key="2">
    <source>
        <dbReference type="ARBA" id="ARBA00023125"/>
    </source>
</evidence>
<dbReference type="InterPro" id="IPR000524">
    <property type="entry name" value="Tscrpt_reg_HTH_GntR"/>
</dbReference>
<dbReference type="EMBL" id="BOOR01000056">
    <property type="protein sequence ID" value="GII57840.1"/>
    <property type="molecule type" value="Genomic_DNA"/>
</dbReference>
<dbReference type="SUPFAM" id="SSF46785">
    <property type="entry name" value="Winged helix' DNA-binding domain"/>
    <property type="match status" value="1"/>
</dbReference>
<dbReference type="Pfam" id="PF07729">
    <property type="entry name" value="FCD"/>
    <property type="match status" value="1"/>
</dbReference>
<dbReference type="InterPro" id="IPR011711">
    <property type="entry name" value="GntR_C"/>
</dbReference>
<dbReference type="Proteomes" id="UP000605992">
    <property type="component" value="Unassembled WGS sequence"/>
</dbReference>
<dbReference type="SUPFAM" id="SSF48008">
    <property type="entry name" value="GntR ligand-binding domain-like"/>
    <property type="match status" value="1"/>
</dbReference>
<reference evidence="5" key="1">
    <citation type="submission" date="2021-01" db="EMBL/GenBank/DDBJ databases">
        <title>Whole genome shotgun sequence of Planotetraspora thailandica NBRC 104271.</title>
        <authorList>
            <person name="Komaki H."/>
            <person name="Tamura T."/>
        </authorList>
    </citation>
    <scope>NUCLEOTIDE SEQUENCE</scope>
    <source>
        <strain evidence="5">NBRC 104271</strain>
    </source>
</reference>